<sequence length="393" mass="43055">MKAALNYLKKLYYKEKGGIIHIMRKKLISMLLAASLLVTFTTACSPSAAAPGGKESAPETSTQGDPGQDKSVSFTDSAGRTVEVPANITRIAASGTMAQIVLFPLAADQFVGLAGKWDPSAQEYLDPKYANLPVLGQFYGKGDLNLEEIAKADPQIIIDIGETKPSIAEDMDGIMNQVGIPTVHIGATTETMPEAYRTLGKLLNKEAEAEVLAQYCEEVFKKTEDIMAKVGEDGKANLLYCLGENGLNVLAKGSYHAEILDQISNNVAVVNDVSSKGNGNPVDMEQIVLWDPDVIVFAPDSVYSTVSGEKSWQEIKAIKNGKYYEVPLGPYNWMGSPPSVNRYIGMIWLTQLLYPEQAQYDLYQETARYYKLFYHSDLTEAQYKALVANSVFK</sequence>
<protein>
    <recommendedName>
        <fullName evidence="2">Fe/B12 periplasmic-binding domain-containing protein</fullName>
    </recommendedName>
</protein>
<dbReference type="Pfam" id="PF01497">
    <property type="entry name" value="Peripla_BP_2"/>
    <property type="match status" value="1"/>
</dbReference>
<evidence type="ECO:0000313" key="3">
    <source>
        <dbReference type="EMBL" id="MPL59283.1"/>
    </source>
</evidence>
<dbReference type="InterPro" id="IPR002491">
    <property type="entry name" value="ABC_transptr_periplasmic_BD"/>
</dbReference>
<proteinExistence type="predicted"/>
<dbReference type="EMBL" id="VSSQ01000009">
    <property type="protein sequence ID" value="MPL59283.1"/>
    <property type="molecule type" value="Genomic_DNA"/>
</dbReference>
<feature type="domain" description="Fe/B12 periplasmic-binding" evidence="2">
    <location>
        <begin position="90"/>
        <end position="357"/>
    </location>
</feature>
<gene>
    <name evidence="3" type="ORF">SDC9_04832</name>
</gene>
<dbReference type="Gene3D" id="3.40.50.1980">
    <property type="entry name" value="Nitrogenase molybdenum iron protein domain"/>
    <property type="match status" value="2"/>
</dbReference>
<feature type="region of interest" description="Disordered" evidence="1">
    <location>
        <begin position="48"/>
        <end position="76"/>
    </location>
</feature>
<evidence type="ECO:0000259" key="2">
    <source>
        <dbReference type="PROSITE" id="PS50983"/>
    </source>
</evidence>
<dbReference type="Gene3D" id="1.20.58.2180">
    <property type="match status" value="1"/>
</dbReference>
<dbReference type="PROSITE" id="PS50983">
    <property type="entry name" value="FE_B12_PBP"/>
    <property type="match status" value="1"/>
</dbReference>
<dbReference type="PANTHER" id="PTHR30535:SF34">
    <property type="entry name" value="MOLYBDATE-BINDING PROTEIN MOLA"/>
    <property type="match status" value="1"/>
</dbReference>
<organism evidence="3">
    <name type="scientific">bioreactor metagenome</name>
    <dbReference type="NCBI Taxonomy" id="1076179"/>
    <lineage>
        <taxon>unclassified sequences</taxon>
        <taxon>metagenomes</taxon>
        <taxon>ecological metagenomes</taxon>
    </lineage>
</organism>
<dbReference type="GO" id="GO:0071281">
    <property type="term" value="P:cellular response to iron ion"/>
    <property type="evidence" value="ECO:0007669"/>
    <property type="project" value="TreeGrafter"/>
</dbReference>
<dbReference type="PANTHER" id="PTHR30535">
    <property type="entry name" value="VITAMIN B12-BINDING PROTEIN"/>
    <property type="match status" value="1"/>
</dbReference>
<feature type="compositionally biased region" description="Polar residues" evidence="1">
    <location>
        <begin position="58"/>
        <end position="76"/>
    </location>
</feature>
<dbReference type="InterPro" id="IPR050902">
    <property type="entry name" value="ABC_Transporter_SBP"/>
</dbReference>
<name>A0A644SXF4_9ZZZZ</name>
<evidence type="ECO:0000256" key="1">
    <source>
        <dbReference type="SAM" id="MobiDB-lite"/>
    </source>
</evidence>
<reference evidence="3" key="1">
    <citation type="submission" date="2019-08" db="EMBL/GenBank/DDBJ databases">
        <authorList>
            <person name="Kucharzyk K."/>
            <person name="Murdoch R.W."/>
            <person name="Higgins S."/>
            <person name="Loffler F."/>
        </authorList>
    </citation>
    <scope>NUCLEOTIDE SEQUENCE</scope>
</reference>
<accession>A0A644SXF4</accession>
<comment type="caution">
    <text evidence="3">The sequence shown here is derived from an EMBL/GenBank/DDBJ whole genome shotgun (WGS) entry which is preliminary data.</text>
</comment>
<dbReference type="SUPFAM" id="SSF53807">
    <property type="entry name" value="Helical backbone' metal receptor"/>
    <property type="match status" value="1"/>
</dbReference>
<dbReference type="AlphaFoldDB" id="A0A644SXF4"/>